<evidence type="ECO:0000256" key="3">
    <source>
        <dbReference type="ARBA" id="ARBA00012001"/>
    </source>
</evidence>
<keyword evidence="5 9" id="KW-0378">Hydrolase</keyword>
<evidence type="ECO:0000256" key="7">
    <source>
        <dbReference type="ARBA" id="ARBA00023193"/>
    </source>
</evidence>
<comment type="catalytic activity">
    <reaction evidence="1 9">
        <text>Endohydrolysis of the N-glycosidic bond at one specific adenosine on the 28S rRNA.</text>
        <dbReference type="EC" id="3.2.2.22"/>
    </reaction>
</comment>
<dbReference type="InterPro" id="IPR046533">
    <property type="entry name" value="DUF6598"/>
</dbReference>
<evidence type="ECO:0000313" key="11">
    <source>
        <dbReference type="Proteomes" id="UP000228380"/>
    </source>
</evidence>
<dbReference type="GO" id="GO:0006952">
    <property type="term" value="P:defense response"/>
    <property type="evidence" value="ECO:0007669"/>
    <property type="project" value="UniProtKB-KW"/>
</dbReference>
<dbReference type="Gene3D" id="3.40.420.10">
    <property type="entry name" value="Ricin (A subunit), domain 1"/>
    <property type="match status" value="1"/>
</dbReference>
<dbReference type="RefSeq" id="XP_038970678.1">
    <property type="nucleotide sequence ID" value="XM_039114750.1"/>
</dbReference>
<dbReference type="GO" id="GO:0030598">
    <property type="term" value="F:rRNA N-glycosylase activity"/>
    <property type="evidence" value="ECO:0007669"/>
    <property type="project" value="UniProtKB-EC"/>
</dbReference>
<comment type="similarity">
    <text evidence="2">Belongs to the ribosome-inactivating protein family. Type 1 RIP subfamily.</text>
</comment>
<dbReference type="Proteomes" id="UP000228380">
    <property type="component" value="Chromosome 17"/>
</dbReference>
<keyword evidence="11" id="KW-1185">Reference proteome</keyword>
<name>A0A8B8ZGW3_PHODC</name>
<evidence type="ECO:0000256" key="5">
    <source>
        <dbReference type="ARBA" id="ARBA00022801"/>
    </source>
</evidence>
<proteinExistence type="inferred from homology"/>
<dbReference type="InterPro" id="IPR017989">
    <property type="entry name" value="Ribosome_inactivat_1/2"/>
</dbReference>
<feature type="domain" description="DUF6598" evidence="10">
    <location>
        <begin position="261"/>
        <end position="502"/>
    </location>
</feature>
<dbReference type="KEGG" id="pda:120104165"/>
<accession>A0A8B8ZGW3</accession>
<sequence>MAEFTEEFHVEAKSNGWATYRQLIERLRRRLEATRSHDRPVLPAQENPPTRWFDLVLRTYSHEITLRIRRGNLYLDAYRMENSNRWLEFGRDPAPHLIPGSSFLGFGGEYNDLENAAGQRREAINLGQQQLTTAVNLLATSTVRRERARSLIIVIQMICESVRFIRISDHLLDTYRDGSPAPNWMQNLVHGWGDLSEELLRQDADAEHRFRLSQPNRMAIYNALEATAQIGILLRPCLGPRRIPRMPRDDGPVRLPQGRPLVEVFFVRIDNIDDEDPGELYGWITVADGLRTQYICNRARDNYESIRPGQFALLTGPDRAISALGSFTIDVDLKDRDADPSPDDEVSRGQISWNAYDTTNEYDKALLSRVDGKYGSITVKYAVLSDAVAAILEVTLIDGDGEDPAEVYGGLAALNGLGESELFRKGSDDYIEVRPGQRIPLLRSIVAVPLNSSLTVRALLYDHDTVSHDDEIANGTAKFPVQLSGTSQEYISGKNGKIRVRVTWTMDI</sequence>
<evidence type="ECO:0000259" key="10">
    <source>
        <dbReference type="Pfam" id="PF20241"/>
    </source>
</evidence>
<dbReference type="GO" id="GO:0090729">
    <property type="term" value="F:toxin activity"/>
    <property type="evidence" value="ECO:0007669"/>
    <property type="project" value="UniProtKB-KW"/>
</dbReference>
<dbReference type="InterPro" id="IPR016138">
    <property type="entry name" value="Ribosome_inactivat_prot_sub1"/>
</dbReference>
<dbReference type="InterPro" id="IPR001574">
    <property type="entry name" value="Ribosome_inactivat_prot"/>
</dbReference>
<dbReference type="GeneID" id="120104165"/>
<dbReference type="AlphaFoldDB" id="A0A8B8ZGW3"/>
<evidence type="ECO:0000313" key="12">
    <source>
        <dbReference type="RefSeq" id="XP_038970678.1"/>
    </source>
</evidence>
<dbReference type="SUPFAM" id="SSF56371">
    <property type="entry name" value="Ribosome inactivating proteins (RIP)"/>
    <property type="match status" value="1"/>
</dbReference>
<evidence type="ECO:0000256" key="6">
    <source>
        <dbReference type="ARBA" id="ARBA00022821"/>
    </source>
</evidence>
<keyword evidence="4 9" id="KW-0800">Toxin</keyword>
<dbReference type="PANTHER" id="PTHR33453">
    <property type="match status" value="1"/>
</dbReference>
<keyword evidence="7 9" id="KW-0652">Protein synthesis inhibitor</keyword>
<dbReference type="OrthoDB" id="618095at2759"/>
<dbReference type="PRINTS" id="PR00396">
    <property type="entry name" value="SHIGARICIN"/>
</dbReference>
<dbReference type="EC" id="3.2.2.22" evidence="3"/>
<dbReference type="PANTHER" id="PTHR33453:SF9">
    <property type="entry name" value="ALBUMIN B-32"/>
    <property type="match status" value="1"/>
</dbReference>
<gene>
    <name evidence="12" type="primary">LOC120104165</name>
</gene>
<organism evidence="11 12">
    <name type="scientific">Phoenix dactylifera</name>
    <name type="common">Date palm</name>
    <dbReference type="NCBI Taxonomy" id="42345"/>
    <lineage>
        <taxon>Eukaryota</taxon>
        <taxon>Viridiplantae</taxon>
        <taxon>Streptophyta</taxon>
        <taxon>Embryophyta</taxon>
        <taxon>Tracheophyta</taxon>
        <taxon>Spermatophyta</taxon>
        <taxon>Magnoliopsida</taxon>
        <taxon>Liliopsida</taxon>
        <taxon>Arecaceae</taxon>
        <taxon>Coryphoideae</taxon>
        <taxon>Phoeniceae</taxon>
        <taxon>Phoenix</taxon>
    </lineage>
</organism>
<evidence type="ECO:0000256" key="4">
    <source>
        <dbReference type="ARBA" id="ARBA00022656"/>
    </source>
</evidence>
<evidence type="ECO:0000256" key="2">
    <source>
        <dbReference type="ARBA" id="ARBA00008544"/>
    </source>
</evidence>
<evidence type="ECO:0000256" key="8">
    <source>
        <dbReference type="ARBA" id="ARBA00030788"/>
    </source>
</evidence>
<dbReference type="Pfam" id="PF20241">
    <property type="entry name" value="DUF6598"/>
    <property type="match status" value="1"/>
</dbReference>
<reference evidence="11" key="1">
    <citation type="journal article" date="2019" name="Nat. Commun.">
        <title>Genome-wide association mapping of date palm fruit traits.</title>
        <authorList>
            <person name="Hazzouri K.M."/>
            <person name="Gros-Balthazard M."/>
            <person name="Flowers J.M."/>
            <person name="Copetti D."/>
            <person name="Lemansour A."/>
            <person name="Lebrun M."/>
            <person name="Masmoudi K."/>
            <person name="Ferrand S."/>
            <person name="Dhar M.I."/>
            <person name="Fresquez Z.A."/>
            <person name="Rosas U."/>
            <person name="Zhang J."/>
            <person name="Talag J."/>
            <person name="Lee S."/>
            <person name="Kudrna D."/>
            <person name="Powell R.F."/>
            <person name="Leitch I.J."/>
            <person name="Krueger R.R."/>
            <person name="Wing R.A."/>
            <person name="Amiri K.M.A."/>
            <person name="Purugganan M.D."/>
        </authorList>
    </citation>
    <scope>NUCLEOTIDE SEQUENCE [LARGE SCALE GENOMIC DNA]</scope>
    <source>
        <strain evidence="11">cv. Khalas</strain>
    </source>
</reference>
<evidence type="ECO:0000256" key="1">
    <source>
        <dbReference type="ARBA" id="ARBA00000237"/>
    </source>
</evidence>
<keyword evidence="6 9" id="KW-0611">Plant defense</keyword>
<dbReference type="InterPro" id="IPR036041">
    <property type="entry name" value="Ribosome-inact_prot_sf"/>
</dbReference>
<protein>
    <recommendedName>
        <fullName evidence="3">rRNA N-glycosylase</fullName>
        <ecNumber evidence="3">3.2.2.22</ecNumber>
    </recommendedName>
    <alternativeName>
        <fullName evidence="8">rRNA N-glycosidase</fullName>
    </alternativeName>
</protein>
<evidence type="ECO:0000256" key="9">
    <source>
        <dbReference type="RuleBase" id="RU004915"/>
    </source>
</evidence>
<dbReference type="Pfam" id="PF00161">
    <property type="entry name" value="RIP"/>
    <property type="match status" value="1"/>
</dbReference>
<reference evidence="12" key="2">
    <citation type="submission" date="2025-08" db="UniProtKB">
        <authorList>
            <consortium name="RefSeq"/>
        </authorList>
    </citation>
    <scope>IDENTIFICATION</scope>
    <source>
        <tissue evidence="12">Young leaves</tissue>
    </source>
</reference>
<dbReference type="GO" id="GO:0017148">
    <property type="term" value="P:negative regulation of translation"/>
    <property type="evidence" value="ECO:0007669"/>
    <property type="project" value="UniProtKB-KW"/>
</dbReference>